<evidence type="ECO:0000313" key="4">
    <source>
        <dbReference type="Proteomes" id="UP000789508"/>
    </source>
</evidence>
<keyword evidence="4" id="KW-1185">Reference proteome</keyword>
<keyword evidence="1" id="KW-0175">Coiled coil</keyword>
<feature type="coiled-coil region" evidence="1">
    <location>
        <begin position="118"/>
        <end position="170"/>
    </location>
</feature>
<dbReference type="AlphaFoldDB" id="A0A9N9CUP5"/>
<protein>
    <submittedName>
        <fullName evidence="3">10559_t:CDS:1</fullName>
    </submittedName>
</protein>
<evidence type="ECO:0000256" key="2">
    <source>
        <dbReference type="SAM" id="SignalP"/>
    </source>
</evidence>
<proteinExistence type="predicted"/>
<evidence type="ECO:0000256" key="1">
    <source>
        <dbReference type="SAM" id="Coils"/>
    </source>
</evidence>
<comment type="caution">
    <text evidence="3">The sequence shown here is derived from an EMBL/GenBank/DDBJ whole genome shotgun (WGS) entry which is preliminary data.</text>
</comment>
<dbReference type="Proteomes" id="UP000789508">
    <property type="component" value="Unassembled WGS sequence"/>
</dbReference>
<keyword evidence="2" id="KW-0732">Signal</keyword>
<accession>A0A9N9CUP5</accession>
<dbReference type="OrthoDB" id="2396126at2759"/>
<gene>
    <name evidence="3" type="ORF">ALEPTO_LOCUS8752</name>
</gene>
<organism evidence="3 4">
    <name type="scientific">Ambispora leptoticha</name>
    <dbReference type="NCBI Taxonomy" id="144679"/>
    <lineage>
        <taxon>Eukaryota</taxon>
        <taxon>Fungi</taxon>
        <taxon>Fungi incertae sedis</taxon>
        <taxon>Mucoromycota</taxon>
        <taxon>Glomeromycotina</taxon>
        <taxon>Glomeromycetes</taxon>
        <taxon>Archaeosporales</taxon>
        <taxon>Ambisporaceae</taxon>
        <taxon>Ambispora</taxon>
    </lineage>
</organism>
<reference evidence="3" key="1">
    <citation type="submission" date="2021-06" db="EMBL/GenBank/DDBJ databases">
        <authorList>
            <person name="Kallberg Y."/>
            <person name="Tangrot J."/>
            <person name="Rosling A."/>
        </authorList>
    </citation>
    <scope>NUCLEOTIDE SEQUENCE</scope>
    <source>
        <strain evidence="3">FL130A</strain>
    </source>
</reference>
<dbReference type="EMBL" id="CAJVPS010005504">
    <property type="protein sequence ID" value="CAG8615808.1"/>
    <property type="molecule type" value="Genomic_DNA"/>
</dbReference>
<name>A0A9N9CUP5_9GLOM</name>
<sequence length="196" mass="22148">MKKLTALLVVLSSVFMVNAYCVYNSASIPVYVTIGSNVFTSFKQTLAPGTYGCCNWQNESCNPSKNKNETLPMTIESDCGCYYEGQIVAGYSCTFFGDDESCPLDQPTTMNVTCEQKNARLMAKIIRLEIENTDVKAKYDKAMNEVMKLRAELKNRIEKLEKDRTDTVTENTRCDDIIAKLKTEVVKLRNNNEKIK</sequence>
<evidence type="ECO:0000313" key="3">
    <source>
        <dbReference type="EMBL" id="CAG8615808.1"/>
    </source>
</evidence>
<feature type="signal peptide" evidence="2">
    <location>
        <begin position="1"/>
        <end position="19"/>
    </location>
</feature>
<feature type="chain" id="PRO_5040112780" evidence="2">
    <location>
        <begin position="20"/>
        <end position="196"/>
    </location>
</feature>